<keyword evidence="1" id="KW-1133">Transmembrane helix</keyword>
<reference evidence="2" key="2">
    <citation type="submission" date="2025-08" db="UniProtKB">
        <authorList>
            <consortium name="Ensembl"/>
        </authorList>
    </citation>
    <scope>IDENTIFICATION</scope>
</reference>
<dbReference type="AlphaFoldDB" id="A0A667ZPI0"/>
<dbReference type="InParanoid" id="A0A667ZPI0"/>
<keyword evidence="1" id="KW-0472">Membrane</keyword>
<dbReference type="Ensembl" id="ENSMMDT00005041414.1">
    <property type="protein sequence ID" value="ENSMMDP00005040583.1"/>
    <property type="gene ID" value="ENSMMDG00005018777.1"/>
</dbReference>
<proteinExistence type="predicted"/>
<sequence length="108" mass="12834">QRSATGLHYTERGFLFFFTIYKTPKPFQTGSPVRSCSERLFRSLVKWLRMELMFFISPWMSSWLFWMTSIIPPWWITVLFRLFTQLHTAISLQAETFVTLDVAGENDL</sequence>
<reference evidence="2" key="1">
    <citation type="submission" date="2019-06" db="EMBL/GenBank/DDBJ databases">
        <authorList>
            <consortium name="Wellcome Sanger Institute Data Sharing"/>
        </authorList>
    </citation>
    <scope>NUCLEOTIDE SEQUENCE [LARGE SCALE GENOMIC DNA]</scope>
</reference>
<keyword evidence="3" id="KW-1185">Reference proteome</keyword>
<name>A0A667ZPI0_9TELE</name>
<keyword evidence="1" id="KW-0812">Transmembrane</keyword>
<evidence type="ECO:0000256" key="1">
    <source>
        <dbReference type="SAM" id="Phobius"/>
    </source>
</evidence>
<evidence type="ECO:0000313" key="2">
    <source>
        <dbReference type="Ensembl" id="ENSMMDP00005040583.1"/>
    </source>
</evidence>
<protein>
    <submittedName>
        <fullName evidence="2">Uncharacterized protein</fullName>
    </submittedName>
</protein>
<evidence type="ECO:0000313" key="3">
    <source>
        <dbReference type="Proteomes" id="UP000472263"/>
    </source>
</evidence>
<dbReference type="Proteomes" id="UP000472263">
    <property type="component" value="Chromosome 3"/>
</dbReference>
<reference evidence="2" key="3">
    <citation type="submission" date="2025-09" db="UniProtKB">
        <authorList>
            <consortium name="Ensembl"/>
        </authorList>
    </citation>
    <scope>IDENTIFICATION</scope>
</reference>
<accession>A0A667ZPI0</accession>
<feature type="transmembrane region" description="Helical" evidence="1">
    <location>
        <begin position="52"/>
        <end position="76"/>
    </location>
</feature>
<organism evidence="2 3">
    <name type="scientific">Myripristis murdjan</name>
    <name type="common">pinecone soldierfish</name>
    <dbReference type="NCBI Taxonomy" id="586833"/>
    <lineage>
        <taxon>Eukaryota</taxon>
        <taxon>Metazoa</taxon>
        <taxon>Chordata</taxon>
        <taxon>Craniata</taxon>
        <taxon>Vertebrata</taxon>
        <taxon>Euteleostomi</taxon>
        <taxon>Actinopterygii</taxon>
        <taxon>Neopterygii</taxon>
        <taxon>Teleostei</taxon>
        <taxon>Neoteleostei</taxon>
        <taxon>Acanthomorphata</taxon>
        <taxon>Holocentriformes</taxon>
        <taxon>Holocentridae</taxon>
        <taxon>Myripristis</taxon>
    </lineage>
</organism>